<reference evidence="1 2" key="1">
    <citation type="journal article" date="2013" name="BMC Genomics">
        <title>Genome sequencing and comparative genomics of honey bee microsporidia, Nosema apis reveal novel insights into host-parasite interactions.</title>
        <authorList>
            <person name="Chen Yp."/>
            <person name="Pettis J.S."/>
            <person name="Zhao Y."/>
            <person name="Liu X."/>
            <person name="Tallon L.J."/>
            <person name="Sadzewicz L.D."/>
            <person name="Li R."/>
            <person name="Zheng H."/>
            <person name="Huang S."/>
            <person name="Zhang X."/>
            <person name="Hamilton M.C."/>
            <person name="Pernal S.F."/>
            <person name="Melathopoulos A.P."/>
            <person name="Yan X."/>
            <person name="Evans J.D."/>
        </authorList>
    </citation>
    <scope>NUCLEOTIDE SEQUENCE [LARGE SCALE GENOMIC DNA]</scope>
    <source>
        <strain evidence="1 2">BRL 01</strain>
    </source>
</reference>
<organism evidence="1 2">
    <name type="scientific">Vairimorpha apis BRL 01</name>
    <dbReference type="NCBI Taxonomy" id="1037528"/>
    <lineage>
        <taxon>Eukaryota</taxon>
        <taxon>Fungi</taxon>
        <taxon>Fungi incertae sedis</taxon>
        <taxon>Microsporidia</taxon>
        <taxon>Nosematidae</taxon>
        <taxon>Vairimorpha</taxon>
    </lineage>
</organism>
<keyword evidence="2" id="KW-1185">Reference proteome</keyword>
<evidence type="ECO:0000313" key="2">
    <source>
        <dbReference type="Proteomes" id="UP000053780"/>
    </source>
</evidence>
<dbReference type="EMBL" id="KE647267">
    <property type="protein sequence ID" value="EQB60612.1"/>
    <property type="molecule type" value="Genomic_DNA"/>
</dbReference>
<name>T0KZA4_9MICR</name>
<accession>T0KZA4</accession>
<dbReference type="Proteomes" id="UP000053780">
    <property type="component" value="Unassembled WGS sequence"/>
</dbReference>
<dbReference type="VEuPathDB" id="MicrosporidiaDB:NAPIS_ORF01811"/>
<dbReference type="AlphaFoldDB" id="T0KZA4"/>
<protein>
    <submittedName>
        <fullName evidence="1">Exocyst complex subunit sec6</fullName>
    </submittedName>
</protein>
<gene>
    <name evidence="1" type="ORF">NAPIS_ORF01811</name>
</gene>
<dbReference type="OrthoDB" id="190098at2759"/>
<dbReference type="HOGENOM" id="CLU_1586960_0_0_1"/>
<sequence>MEEKALKEISEKIKHPSDLINKIKSIQNENNELFYYNESCLSSKILKFQTLFKQIVEDITKMEEMYSNFLKDKNKTVKILNDFLILIKNYKTVKTICIAHSNLLKVQLFTEKLNSIYDSVQNDDIEIYHSKVFDLEDFMFDLEFYNHDLNREDSIEVSKSINHIKKKF</sequence>
<proteinExistence type="predicted"/>
<evidence type="ECO:0000313" key="1">
    <source>
        <dbReference type="EMBL" id="EQB60612.1"/>
    </source>
</evidence>